<name>A0ACD3RHX9_LARCR</name>
<dbReference type="EMBL" id="CM011679">
    <property type="protein sequence ID" value="TMS18233.1"/>
    <property type="molecule type" value="Genomic_DNA"/>
</dbReference>
<sequence length="204" mass="21895">MVPLTWILSLICVAGGHLFSASPVLRSALVVQAGQNVSLACNLTSRQEITWYLLRSDQLLPVLTVRSSRVGEDTVNVHIADRRRVNSVGDLKSGSVGLEIEEVQEDDAGLYFCTGRCAGAVCVNRGIHLVLDGVDVTSARQPCWTLGIAVLVALLVLCVVASVGVCVCSGECGSLCQCHHPVVESVNYIKYCTGPALRYLYLSY</sequence>
<protein>
    <submittedName>
        <fullName evidence="1">Uncharacterized protein</fullName>
    </submittedName>
</protein>
<reference evidence="1" key="1">
    <citation type="submission" date="2018-11" db="EMBL/GenBank/DDBJ databases">
        <title>The sequence and de novo assembly of Larimichthys crocea genome using PacBio and Hi-C technologies.</title>
        <authorList>
            <person name="Xu P."/>
            <person name="Chen B."/>
            <person name="Zhou Z."/>
            <person name="Ke Q."/>
            <person name="Wu Y."/>
            <person name="Bai H."/>
            <person name="Pu F."/>
        </authorList>
    </citation>
    <scope>NUCLEOTIDE SEQUENCE</scope>
    <source>
        <tissue evidence="1">Muscle</tissue>
    </source>
</reference>
<evidence type="ECO:0000313" key="1">
    <source>
        <dbReference type="EMBL" id="TMS18233.1"/>
    </source>
</evidence>
<keyword evidence="2" id="KW-1185">Reference proteome</keyword>
<dbReference type="Proteomes" id="UP000793456">
    <property type="component" value="Chromosome VI"/>
</dbReference>
<proteinExistence type="predicted"/>
<gene>
    <name evidence="1" type="ORF">E3U43_010559</name>
</gene>
<accession>A0ACD3RHX9</accession>
<organism evidence="1 2">
    <name type="scientific">Larimichthys crocea</name>
    <name type="common">Large yellow croaker</name>
    <name type="synonym">Pseudosciaena crocea</name>
    <dbReference type="NCBI Taxonomy" id="215358"/>
    <lineage>
        <taxon>Eukaryota</taxon>
        <taxon>Metazoa</taxon>
        <taxon>Chordata</taxon>
        <taxon>Craniata</taxon>
        <taxon>Vertebrata</taxon>
        <taxon>Euteleostomi</taxon>
        <taxon>Actinopterygii</taxon>
        <taxon>Neopterygii</taxon>
        <taxon>Teleostei</taxon>
        <taxon>Neoteleostei</taxon>
        <taxon>Acanthomorphata</taxon>
        <taxon>Eupercaria</taxon>
        <taxon>Sciaenidae</taxon>
        <taxon>Larimichthys</taxon>
    </lineage>
</organism>
<comment type="caution">
    <text evidence="1">The sequence shown here is derived from an EMBL/GenBank/DDBJ whole genome shotgun (WGS) entry which is preliminary data.</text>
</comment>
<evidence type="ECO:0000313" key="2">
    <source>
        <dbReference type="Proteomes" id="UP000793456"/>
    </source>
</evidence>